<dbReference type="PROSITE" id="PS52016">
    <property type="entry name" value="TONB_DEPENDENT_REC_3"/>
    <property type="match status" value="1"/>
</dbReference>
<dbReference type="InterPro" id="IPR037066">
    <property type="entry name" value="Plug_dom_sf"/>
</dbReference>
<proteinExistence type="inferred from homology"/>
<keyword evidence="2" id="KW-0813">Transport</keyword>
<dbReference type="PANTHER" id="PTHR30069:SF29">
    <property type="entry name" value="HEMOGLOBIN AND HEMOGLOBIN-HAPTOGLOBIN-BINDING PROTEIN 1-RELATED"/>
    <property type="match status" value="1"/>
</dbReference>
<sequence>MKTILKKLFQQICLLGIFLMVSQSYGQDKLKISGNVSSETDTMPLPGVSVIVKGTNNGVSTDFDGNFSIEASTNAVLVFSYIGFRTTEVPVNGQTTIDLQMSDDVAALDEVVVTGYSTQEKKSITGAISTVTSEDLESVHAGSTVSSGLAGKISGVTFKMPDGRPGASAAIQIRNMGNPLYVIDGIQQDAGQFNNISPGDIESISVLKDASAAIYGVRAANGVVVVITKRGRKNTKNVVNINSYYGGQNWSRFPKTVNDSYVYMSKKAEADLNEFGETQITQDELEKYRLGTEAGYKSFDWKNFIIKKDAPLYSLNVSTSGGSDKINYYISGTQLKQEAVLGPEFRFERNNIQSNLDANITDRLKVGVQINGRIETRDNPGIPGADDYWLPRFAILRNRPFERPYANDNPEYLNDIGHNETNWALHNKKIGGYSTDIWRVLQTNFTGEYKFGGFAEGLTVKGMYSYYIADQVLNGHEYTYDAYTYDAGNDAYNATGGSSNPWRERRNRKILKNVYQGQATYKKSFGENHNVEGLFLVERQEQRDQNQWVRSVPETNILPLIYFANVVAFQDADNEEARIGYIGKFNYNFKEKYYLELSGRQDASWKFAPSKRKGFFPSGSIGWRLTEEDWYKNIAGDDAWVSEFKLRGSYGILGDDDIGIGAYDYLPGYNYNTGTVILDGQPVVGARDKGQIVDNISWFKSKITDIGMDFTLFNGKINGSYDYFYRLRTGLRGRKYDILIPSELGYGLPDENVNSDAQSGFEGSLSYNDSFGDFNLSVSANGSYSRGKFIESYKPRFENSWQEYRASNEGRYNDIRWGLNTIGQFQSQEEINNYGVDIDGQGNRTLLPGDLIYEDLNGDGRINGYDEKPIGYNFGKQPSINFGLSIRMEFKGFDFTSDFSGGSGYSWAQEWETRWAFQNQGALNEIFLDSWSRQDPSNPNSNWIPGKYPALRYNSAYHSNYRFGQASTFWMHNITYLRARTIELGYSLQKPLLEKLGLQKARFYINGYNLFSFDNLSKFGIDPEVNDTNGLQYPQNKFVNVGVNLSI</sequence>
<dbReference type="PANTHER" id="PTHR30069">
    <property type="entry name" value="TONB-DEPENDENT OUTER MEMBRANE RECEPTOR"/>
    <property type="match status" value="1"/>
</dbReference>
<dbReference type="InterPro" id="IPR039426">
    <property type="entry name" value="TonB-dep_rcpt-like"/>
</dbReference>
<dbReference type="Pfam" id="PF13715">
    <property type="entry name" value="CarbopepD_reg_2"/>
    <property type="match status" value="1"/>
</dbReference>
<reference evidence="5 6" key="1">
    <citation type="submission" date="2020-08" db="EMBL/GenBank/DDBJ databases">
        <title>Arenibacter gaetbuli sp. nov., isolated from a sand dune.</title>
        <authorList>
            <person name="Park S."/>
            <person name="Yoon J.-H."/>
        </authorList>
    </citation>
    <scope>NUCLEOTIDE SEQUENCE [LARGE SCALE GENOMIC DNA]</scope>
    <source>
        <strain evidence="5 6">BSSL-BM3</strain>
    </source>
</reference>
<dbReference type="NCBIfam" id="TIGR04057">
    <property type="entry name" value="SusC_RagA_signa"/>
    <property type="match status" value="1"/>
</dbReference>
<dbReference type="SUPFAM" id="SSF49464">
    <property type="entry name" value="Carboxypeptidase regulatory domain-like"/>
    <property type="match status" value="1"/>
</dbReference>
<keyword evidence="2" id="KW-0998">Cell outer membrane</keyword>
<feature type="chain" id="PRO_5046814736" evidence="3">
    <location>
        <begin position="27"/>
        <end position="1047"/>
    </location>
</feature>
<evidence type="ECO:0000313" key="5">
    <source>
        <dbReference type="EMBL" id="MBC8770112.1"/>
    </source>
</evidence>
<dbReference type="InterPro" id="IPR023997">
    <property type="entry name" value="TonB-dep_OMP_SusC/RagA_CS"/>
</dbReference>
<evidence type="ECO:0000256" key="1">
    <source>
        <dbReference type="ARBA" id="ARBA00022729"/>
    </source>
</evidence>
<dbReference type="Pfam" id="PF07715">
    <property type="entry name" value="Plug"/>
    <property type="match status" value="1"/>
</dbReference>
<dbReference type="SUPFAM" id="SSF56935">
    <property type="entry name" value="Porins"/>
    <property type="match status" value="1"/>
</dbReference>
<dbReference type="InterPro" id="IPR008969">
    <property type="entry name" value="CarboxyPept-like_regulatory"/>
</dbReference>
<dbReference type="Gene3D" id="2.170.130.10">
    <property type="entry name" value="TonB-dependent receptor, plug domain"/>
    <property type="match status" value="1"/>
</dbReference>
<dbReference type="NCBIfam" id="TIGR04056">
    <property type="entry name" value="OMP_RagA_SusC"/>
    <property type="match status" value="1"/>
</dbReference>
<dbReference type="Gene3D" id="2.60.40.1120">
    <property type="entry name" value="Carboxypeptidase-like, regulatory domain"/>
    <property type="match status" value="1"/>
</dbReference>
<dbReference type="Proteomes" id="UP000618952">
    <property type="component" value="Unassembled WGS sequence"/>
</dbReference>
<comment type="subcellular location">
    <subcellularLocation>
        <location evidence="2">Cell outer membrane</location>
        <topology evidence="2">Multi-pass membrane protein</topology>
    </subcellularLocation>
</comment>
<evidence type="ECO:0000256" key="3">
    <source>
        <dbReference type="SAM" id="SignalP"/>
    </source>
</evidence>
<dbReference type="InterPro" id="IPR023996">
    <property type="entry name" value="TonB-dep_OMP_SusC/RagA"/>
</dbReference>
<feature type="domain" description="TonB-dependent receptor plug" evidence="4">
    <location>
        <begin position="121"/>
        <end position="223"/>
    </location>
</feature>
<keyword evidence="2" id="KW-0812">Transmembrane</keyword>
<keyword evidence="2" id="KW-1134">Transmembrane beta strand</keyword>
<organism evidence="5 6">
    <name type="scientific">Arenibacter arenosicollis</name>
    <dbReference type="NCBI Taxonomy" id="2762274"/>
    <lineage>
        <taxon>Bacteria</taxon>
        <taxon>Pseudomonadati</taxon>
        <taxon>Bacteroidota</taxon>
        <taxon>Flavobacteriia</taxon>
        <taxon>Flavobacteriales</taxon>
        <taxon>Flavobacteriaceae</taxon>
        <taxon>Arenibacter</taxon>
    </lineage>
</organism>
<dbReference type="InterPro" id="IPR012910">
    <property type="entry name" value="Plug_dom"/>
</dbReference>
<feature type="signal peptide" evidence="3">
    <location>
        <begin position="1"/>
        <end position="26"/>
    </location>
</feature>
<evidence type="ECO:0000313" key="6">
    <source>
        <dbReference type="Proteomes" id="UP000618952"/>
    </source>
</evidence>
<keyword evidence="1 3" id="KW-0732">Signal</keyword>
<keyword evidence="2" id="KW-0472">Membrane</keyword>
<comment type="caution">
    <text evidence="5">The sequence shown here is derived from an EMBL/GenBank/DDBJ whole genome shotgun (WGS) entry which is preliminary data.</text>
</comment>
<keyword evidence="5" id="KW-0675">Receptor</keyword>
<evidence type="ECO:0000259" key="4">
    <source>
        <dbReference type="Pfam" id="PF07715"/>
    </source>
</evidence>
<accession>A0ABR7QSD9</accession>
<name>A0ABR7QSD9_9FLAO</name>
<comment type="similarity">
    <text evidence="2">Belongs to the TonB-dependent receptor family.</text>
</comment>
<dbReference type="RefSeq" id="WP_187587622.1">
    <property type="nucleotide sequence ID" value="NZ_JACLHY010000027.1"/>
</dbReference>
<keyword evidence="6" id="KW-1185">Reference proteome</keyword>
<protein>
    <submittedName>
        <fullName evidence="5">TonB-dependent receptor</fullName>
    </submittedName>
</protein>
<dbReference type="EMBL" id="JACLHY010000027">
    <property type="protein sequence ID" value="MBC8770112.1"/>
    <property type="molecule type" value="Genomic_DNA"/>
</dbReference>
<evidence type="ECO:0000256" key="2">
    <source>
        <dbReference type="PROSITE-ProRule" id="PRU01360"/>
    </source>
</evidence>
<gene>
    <name evidence="5" type="ORF">H4O18_19080</name>
</gene>